<evidence type="ECO:0000313" key="2">
    <source>
        <dbReference type="EMBL" id="RMB12292.1"/>
    </source>
</evidence>
<dbReference type="InParanoid" id="A0A3M0CRZ7"/>
<dbReference type="Gene3D" id="2.10.260.10">
    <property type="match status" value="1"/>
</dbReference>
<dbReference type="RefSeq" id="WP_121937476.1">
    <property type="nucleotide sequence ID" value="NZ_REFR01000009.1"/>
</dbReference>
<gene>
    <name evidence="2" type="ORF">BXY39_0785</name>
</gene>
<proteinExistence type="predicted"/>
<protein>
    <submittedName>
        <fullName evidence="2">Putative addiction module antidote</fullName>
    </submittedName>
</protein>
<sequence>MHVLKLTSIGTSTGAIFPKDLLARLKLEKGDRVYAVETPDGILLTPYDPTIQDQLDTGRDFMKTYRDTFKVLAK</sequence>
<dbReference type="SUPFAM" id="SSF89447">
    <property type="entry name" value="AbrB/MazE/MraZ-like"/>
    <property type="match status" value="1"/>
</dbReference>
<comment type="caution">
    <text evidence="2">The sequence shown here is derived from an EMBL/GenBank/DDBJ whole genome shotgun (WGS) entry which is preliminary data.</text>
</comment>
<dbReference type="SMART" id="SM00966">
    <property type="entry name" value="SpoVT_AbrB"/>
    <property type="match status" value="1"/>
</dbReference>
<name>A0A3M0CRZ7_9PROT</name>
<dbReference type="AlphaFoldDB" id="A0A3M0CRZ7"/>
<dbReference type="InterPro" id="IPR037914">
    <property type="entry name" value="SpoVT-AbrB_sf"/>
</dbReference>
<keyword evidence="3" id="KW-1185">Reference proteome</keyword>
<dbReference type="EMBL" id="REFR01000009">
    <property type="protein sequence ID" value="RMB12292.1"/>
    <property type="molecule type" value="Genomic_DNA"/>
</dbReference>
<feature type="domain" description="SpoVT-AbrB" evidence="1">
    <location>
        <begin position="7"/>
        <end position="52"/>
    </location>
</feature>
<dbReference type="Proteomes" id="UP000271227">
    <property type="component" value="Unassembled WGS sequence"/>
</dbReference>
<dbReference type="InterPro" id="IPR007159">
    <property type="entry name" value="SpoVT-AbrB_dom"/>
</dbReference>
<evidence type="ECO:0000313" key="3">
    <source>
        <dbReference type="Proteomes" id="UP000271227"/>
    </source>
</evidence>
<accession>A0A3M0CRZ7</accession>
<evidence type="ECO:0000259" key="1">
    <source>
        <dbReference type="SMART" id="SM00966"/>
    </source>
</evidence>
<organism evidence="2 3">
    <name type="scientific">Eilatimonas milleporae</name>
    <dbReference type="NCBI Taxonomy" id="911205"/>
    <lineage>
        <taxon>Bacteria</taxon>
        <taxon>Pseudomonadati</taxon>
        <taxon>Pseudomonadota</taxon>
        <taxon>Alphaproteobacteria</taxon>
        <taxon>Kordiimonadales</taxon>
        <taxon>Kordiimonadaceae</taxon>
        <taxon>Eilatimonas</taxon>
    </lineage>
</organism>
<reference evidence="2 3" key="1">
    <citation type="submission" date="2018-10" db="EMBL/GenBank/DDBJ databases">
        <title>Genomic Encyclopedia of Archaeal and Bacterial Type Strains, Phase II (KMG-II): from individual species to whole genera.</title>
        <authorList>
            <person name="Goeker M."/>
        </authorList>
    </citation>
    <scope>NUCLEOTIDE SEQUENCE [LARGE SCALE GENOMIC DNA]</scope>
    <source>
        <strain evidence="2 3">DSM 25217</strain>
    </source>
</reference>
<dbReference type="GO" id="GO:0003677">
    <property type="term" value="F:DNA binding"/>
    <property type="evidence" value="ECO:0007669"/>
    <property type="project" value="InterPro"/>
</dbReference>
<dbReference type="OrthoDB" id="5459182at2"/>
<dbReference type="Pfam" id="PF04014">
    <property type="entry name" value="MazE_antitoxin"/>
    <property type="match status" value="1"/>
</dbReference>